<accession>A0A1Y3E7N8</accession>
<sequence length="192" mass="22429">MTHKCKVTQKLGDQNKTWAPHAMCHTIVKQLRKWSKRTLKSLPFGADMAWQELQNHVDHCYFCLSKVRDCKAINLKYISYLLEGLFHMILMCPPDSMDTIVLSEEESGKETISESDIEIEHKIHYSSLHSIKCLKTMAYVEKDAWVVFTTVVSVFLGNKYDLEYRQIVNVLLEKFEKLECNMSLKLHFLHSN</sequence>
<dbReference type="PANTHER" id="PTHR46114:SF1">
    <property type="entry name" value="ZAD DOMAIN-CONTAINING PROTEIN"/>
    <property type="match status" value="1"/>
</dbReference>
<dbReference type="Proteomes" id="UP000243006">
    <property type="component" value="Unassembled WGS sequence"/>
</dbReference>
<dbReference type="EMBL" id="LVZM01022028">
    <property type="protein sequence ID" value="OUC41011.1"/>
    <property type="molecule type" value="Genomic_DNA"/>
</dbReference>
<dbReference type="PANTHER" id="PTHR46114">
    <property type="entry name" value="APPLE DOMAIN-CONTAINING PROTEIN"/>
    <property type="match status" value="1"/>
</dbReference>
<gene>
    <name evidence="1" type="ORF">D917_03677</name>
</gene>
<name>A0A1Y3E7N8_9BILA</name>
<reference evidence="1 2" key="1">
    <citation type="submission" date="2015-04" db="EMBL/GenBank/DDBJ databases">
        <title>Draft genome of the roundworm Trichinella nativa.</title>
        <authorList>
            <person name="Mitreva M."/>
        </authorList>
    </citation>
    <scope>NUCLEOTIDE SEQUENCE [LARGE SCALE GENOMIC DNA]</scope>
    <source>
        <strain evidence="1 2">ISS45</strain>
    </source>
</reference>
<dbReference type="AlphaFoldDB" id="A0A1Y3E7N8"/>
<organism evidence="1 2">
    <name type="scientific">Trichinella nativa</name>
    <dbReference type="NCBI Taxonomy" id="6335"/>
    <lineage>
        <taxon>Eukaryota</taxon>
        <taxon>Metazoa</taxon>
        <taxon>Ecdysozoa</taxon>
        <taxon>Nematoda</taxon>
        <taxon>Enoplea</taxon>
        <taxon>Dorylaimia</taxon>
        <taxon>Trichinellida</taxon>
        <taxon>Trichinellidae</taxon>
        <taxon>Trichinella</taxon>
    </lineage>
</organism>
<proteinExistence type="predicted"/>
<evidence type="ECO:0000313" key="2">
    <source>
        <dbReference type="Proteomes" id="UP000243006"/>
    </source>
</evidence>
<evidence type="ECO:0000313" key="1">
    <source>
        <dbReference type="EMBL" id="OUC41011.1"/>
    </source>
</evidence>
<comment type="caution">
    <text evidence="1">The sequence shown here is derived from an EMBL/GenBank/DDBJ whole genome shotgun (WGS) entry which is preliminary data.</text>
</comment>
<protein>
    <submittedName>
        <fullName evidence="1">Uncharacterized protein</fullName>
    </submittedName>
</protein>